<keyword evidence="8" id="KW-1185">Reference proteome</keyword>
<feature type="domain" description="FAD-binding PCMH-type" evidence="6">
    <location>
        <begin position="59"/>
        <end position="229"/>
    </location>
</feature>
<dbReference type="PANTHER" id="PTHR42973:SF13">
    <property type="entry name" value="FAD-BINDING PCMH-TYPE DOMAIN-CONTAINING PROTEIN"/>
    <property type="match status" value="1"/>
</dbReference>
<proteinExistence type="inferred from homology"/>
<dbReference type="InterPro" id="IPR016169">
    <property type="entry name" value="FAD-bd_PCMH_sub2"/>
</dbReference>
<dbReference type="AlphaFoldDB" id="A0AAD6TQK9"/>
<gene>
    <name evidence="7" type="ORF">B0H15DRAFT_870607</name>
</gene>
<keyword evidence="4" id="KW-0560">Oxidoreductase</keyword>
<evidence type="ECO:0000256" key="5">
    <source>
        <dbReference type="SAM" id="SignalP"/>
    </source>
</evidence>
<feature type="signal peptide" evidence="5">
    <location>
        <begin position="1"/>
        <end position="20"/>
    </location>
</feature>
<evidence type="ECO:0000256" key="4">
    <source>
        <dbReference type="ARBA" id="ARBA00023002"/>
    </source>
</evidence>
<dbReference type="Gene3D" id="3.30.465.10">
    <property type="match status" value="1"/>
</dbReference>
<comment type="similarity">
    <text evidence="1">Belongs to the oxygen-dependent FAD-linked oxidoreductase family.</text>
</comment>
<dbReference type="Gene3D" id="3.40.462.20">
    <property type="match status" value="1"/>
</dbReference>
<evidence type="ECO:0000259" key="6">
    <source>
        <dbReference type="PROSITE" id="PS51387"/>
    </source>
</evidence>
<sequence length="489" mass="51637">MARCLRPLCAVLALASSALAFSNVCADIEKIISPASAVYYPNDTSAHYAADVAHWAASSSQVAACSVEPGTAVDVSKILKLIGRTRTPFAVRGGGHTMNLGWSSTTGVHIAMTRFASVQYNADSQTVDIGAGLRWDDVYAALAPFGVNVVGGRVSGVGVAGFTLGGGYSYKTNQYGLTVDTVVAYELVKPNGAIVNVTECSEPDLFFGLKGGMNNFGIVTRFTLKTHPQGEVWGGLIAYIGQEPAVSAAVAKFSATATDPKAAILPSYNFAQGQLVISHFMFYDGPTPPPGLFDDFLAIPSVVQDVSTRSFLSLVQAGPSAVYAGHRGAFHSLCLQAYTPAMMAAIANETNFWGAKLAPSGVSLISYDVEPFLPSLYTHNPDGAPTAFPFARTDPGLLPLNLYYAWAPPGTVGGPDAAFHAAMKASVAHLLRVAAAEGQDVARAPLYPNYVLADTPLERVYGRNLPRLRAIRRRVDPHRVMGLAGGLKF</sequence>
<dbReference type="Pfam" id="PF01565">
    <property type="entry name" value="FAD_binding_4"/>
    <property type="match status" value="1"/>
</dbReference>
<dbReference type="PROSITE" id="PS51387">
    <property type="entry name" value="FAD_PCMH"/>
    <property type="match status" value="1"/>
</dbReference>
<feature type="chain" id="PRO_5042198714" evidence="5">
    <location>
        <begin position="21"/>
        <end position="489"/>
    </location>
</feature>
<evidence type="ECO:0000256" key="2">
    <source>
        <dbReference type="ARBA" id="ARBA00022630"/>
    </source>
</evidence>
<dbReference type="Proteomes" id="UP001222325">
    <property type="component" value="Unassembled WGS sequence"/>
</dbReference>
<dbReference type="Gene3D" id="3.30.43.10">
    <property type="entry name" value="Uridine Diphospho-n-acetylenolpyruvylglucosamine Reductase, domain 2"/>
    <property type="match status" value="1"/>
</dbReference>
<evidence type="ECO:0000313" key="7">
    <source>
        <dbReference type="EMBL" id="KAJ7070401.1"/>
    </source>
</evidence>
<dbReference type="GO" id="GO:0071949">
    <property type="term" value="F:FAD binding"/>
    <property type="evidence" value="ECO:0007669"/>
    <property type="project" value="InterPro"/>
</dbReference>
<dbReference type="PANTHER" id="PTHR42973">
    <property type="entry name" value="BINDING OXIDOREDUCTASE, PUTATIVE (AFU_ORTHOLOGUE AFUA_1G17690)-RELATED"/>
    <property type="match status" value="1"/>
</dbReference>
<organism evidence="7 8">
    <name type="scientific">Mycena belliarum</name>
    <dbReference type="NCBI Taxonomy" id="1033014"/>
    <lineage>
        <taxon>Eukaryota</taxon>
        <taxon>Fungi</taxon>
        <taxon>Dikarya</taxon>
        <taxon>Basidiomycota</taxon>
        <taxon>Agaricomycotina</taxon>
        <taxon>Agaricomycetes</taxon>
        <taxon>Agaricomycetidae</taxon>
        <taxon>Agaricales</taxon>
        <taxon>Marasmiineae</taxon>
        <taxon>Mycenaceae</taxon>
        <taxon>Mycena</taxon>
    </lineage>
</organism>
<dbReference type="InterPro" id="IPR006094">
    <property type="entry name" value="Oxid_FAD_bind_N"/>
</dbReference>
<protein>
    <submittedName>
        <fullName evidence="7">FAD-binding domain-containing protein</fullName>
    </submittedName>
</protein>
<dbReference type="InterPro" id="IPR016167">
    <property type="entry name" value="FAD-bd_PCMH_sub1"/>
</dbReference>
<keyword evidence="3" id="KW-0274">FAD</keyword>
<evidence type="ECO:0000313" key="8">
    <source>
        <dbReference type="Proteomes" id="UP001222325"/>
    </source>
</evidence>
<keyword evidence="5" id="KW-0732">Signal</keyword>
<dbReference type="InterPro" id="IPR050416">
    <property type="entry name" value="FAD-linked_Oxidoreductase"/>
</dbReference>
<evidence type="ECO:0000256" key="3">
    <source>
        <dbReference type="ARBA" id="ARBA00022827"/>
    </source>
</evidence>
<evidence type="ECO:0000256" key="1">
    <source>
        <dbReference type="ARBA" id="ARBA00005466"/>
    </source>
</evidence>
<comment type="caution">
    <text evidence="7">The sequence shown here is derived from an EMBL/GenBank/DDBJ whole genome shotgun (WGS) entry which is preliminary data.</text>
</comment>
<dbReference type="GO" id="GO:0016491">
    <property type="term" value="F:oxidoreductase activity"/>
    <property type="evidence" value="ECO:0007669"/>
    <property type="project" value="UniProtKB-KW"/>
</dbReference>
<dbReference type="EMBL" id="JARJCN010000130">
    <property type="protein sequence ID" value="KAJ7070401.1"/>
    <property type="molecule type" value="Genomic_DNA"/>
</dbReference>
<reference evidence="7" key="1">
    <citation type="submission" date="2023-03" db="EMBL/GenBank/DDBJ databases">
        <title>Massive genome expansion in bonnet fungi (Mycena s.s.) driven by repeated elements and novel gene families across ecological guilds.</title>
        <authorList>
            <consortium name="Lawrence Berkeley National Laboratory"/>
            <person name="Harder C.B."/>
            <person name="Miyauchi S."/>
            <person name="Viragh M."/>
            <person name="Kuo A."/>
            <person name="Thoen E."/>
            <person name="Andreopoulos B."/>
            <person name="Lu D."/>
            <person name="Skrede I."/>
            <person name="Drula E."/>
            <person name="Henrissat B."/>
            <person name="Morin E."/>
            <person name="Kohler A."/>
            <person name="Barry K."/>
            <person name="LaButti K."/>
            <person name="Morin E."/>
            <person name="Salamov A."/>
            <person name="Lipzen A."/>
            <person name="Mereny Z."/>
            <person name="Hegedus B."/>
            <person name="Baldrian P."/>
            <person name="Stursova M."/>
            <person name="Weitz H."/>
            <person name="Taylor A."/>
            <person name="Grigoriev I.V."/>
            <person name="Nagy L.G."/>
            <person name="Martin F."/>
            <person name="Kauserud H."/>
        </authorList>
    </citation>
    <scope>NUCLEOTIDE SEQUENCE</scope>
    <source>
        <strain evidence="7">CBHHK173m</strain>
    </source>
</reference>
<name>A0AAD6TQK9_9AGAR</name>
<dbReference type="SUPFAM" id="SSF56176">
    <property type="entry name" value="FAD-binding/transporter-associated domain-like"/>
    <property type="match status" value="1"/>
</dbReference>
<dbReference type="InterPro" id="IPR036318">
    <property type="entry name" value="FAD-bd_PCMH-like_sf"/>
</dbReference>
<dbReference type="InterPro" id="IPR016166">
    <property type="entry name" value="FAD-bd_PCMH"/>
</dbReference>
<keyword evidence="2" id="KW-0285">Flavoprotein</keyword>
<accession>A0AAD6TQK9</accession>